<dbReference type="PANTHER" id="PTHR10971">
    <property type="entry name" value="MRNA EXPORT FACTOR AND BUB3"/>
    <property type="match status" value="1"/>
</dbReference>
<dbReference type="PROSITE" id="PS50082">
    <property type="entry name" value="WD_REPEATS_2"/>
    <property type="match status" value="1"/>
</dbReference>
<feature type="domain" description="ARID" evidence="5">
    <location>
        <begin position="248"/>
        <end position="340"/>
    </location>
</feature>
<evidence type="ECO:0000313" key="6">
    <source>
        <dbReference type="EMBL" id="OAO11790.1"/>
    </source>
</evidence>
<dbReference type="Proteomes" id="UP000078348">
    <property type="component" value="Unassembled WGS sequence"/>
</dbReference>
<dbReference type="InterPro" id="IPR036431">
    <property type="entry name" value="ARID_dom_sf"/>
</dbReference>
<protein>
    <submittedName>
        <fullName evidence="6">Mitotic checkpoint protein</fullName>
    </submittedName>
</protein>
<feature type="coiled-coil region" evidence="4">
    <location>
        <begin position="200"/>
        <end position="230"/>
    </location>
</feature>
<dbReference type="SUPFAM" id="SSF46774">
    <property type="entry name" value="ARID-like"/>
    <property type="match status" value="1"/>
</dbReference>
<accession>A0A196S3Q4</accession>
<sequence>MEVIHVVEGNSLLIYRFLYDAAHSTLDDTVSVYAGVQILLVLSEISQSASYPLCSSVFQLLHFCIGRLAPKLNKPVVLNDLNDFQNCLDLLQLVWKTGFGPYPTAAFSVVNKYNQHRNITPTAIAMFPLSILRNLTGLYLSPNTQFLSGTLLDGTSFAAEQRLKALREHLHGRVDLSATATKEERNVLGSVDRDDVFVEHKEKRRQLTRYEETEEEVKEEERRQRVHRKAIKRAAKLKYVRGVEKGFVMSFVKDADKLIGFHDEFSHSGGFSEVNVNGRFVNMYSLFVKVLEKGGFAEITDDDWRKVVLSLGFESCSEEIVRVMKGNYEVELFPFEKCSVLIATNTLQVAQYDIRQFDRPSQVFDTNLNYSLRCVRTLRGDEGFATSCIEGRVSIGYFAPNTSDRKPYCFKCHRQAVNGVDTVFSVDALVVHPERNCLVTGGGNHSVCFWDYKSKKRITQITVFEQPIAALAFNADGSRLAIASSYLYENGKKENTSNTIVVKTVTEKEVAK</sequence>
<keyword evidence="2" id="KW-0677">Repeat</keyword>
<dbReference type="InterPro" id="IPR001680">
    <property type="entry name" value="WD40_rpt"/>
</dbReference>
<evidence type="ECO:0000256" key="1">
    <source>
        <dbReference type="ARBA" id="ARBA00022574"/>
    </source>
</evidence>
<dbReference type="SUPFAM" id="SSF50978">
    <property type="entry name" value="WD40 repeat-like"/>
    <property type="match status" value="1"/>
</dbReference>
<dbReference type="Pfam" id="PF00400">
    <property type="entry name" value="WD40"/>
    <property type="match status" value="1"/>
</dbReference>
<dbReference type="InterPro" id="IPR001606">
    <property type="entry name" value="ARID_dom"/>
</dbReference>
<dbReference type="Pfam" id="PF01388">
    <property type="entry name" value="ARID"/>
    <property type="match status" value="1"/>
</dbReference>
<comment type="caution">
    <text evidence="6">The sequence shown here is derived from an EMBL/GenBank/DDBJ whole genome shotgun (WGS) entry which is preliminary data.</text>
</comment>
<evidence type="ECO:0000256" key="4">
    <source>
        <dbReference type="SAM" id="Coils"/>
    </source>
</evidence>
<keyword evidence="1 3" id="KW-0853">WD repeat</keyword>
<proteinExistence type="predicted"/>
<evidence type="ECO:0000259" key="5">
    <source>
        <dbReference type="PROSITE" id="PS51011"/>
    </source>
</evidence>
<dbReference type="Gene3D" id="2.130.10.10">
    <property type="entry name" value="YVTN repeat-like/Quinoprotein amine dehydrogenase"/>
    <property type="match status" value="1"/>
</dbReference>
<feature type="repeat" description="WD" evidence="3">
    <location>
        <begin position="426"/>
        <end position="460"/>
    </location>
</feature>
<dbReference type="OrthoDB" id="10262475at2759"/>
<dbReference type="InterPro" id="IPR015943">
    <property type="entry name" value="WD40/YVTN_repeat-like_dom_sf"/>
</dbReference>
<name>A0A196S3Q4_BLAHN</name>
<dbReference type="CDD" id="cd16100">
    <property type="entry name" value="ARID"/>
    <property type="match status" value="1"/>
</dbReference>
<evidence type="ECO:0000313" key="7">
    <source>
        <dbReference type="Proteomes" id="UP000078348"/>
    </source>
</evidence>
<dbReference type="SMART" id="SM00320">
    <property type="entry name" value="WD40"/>
    <property type="match status" value="2"/>
</dbReference>
<gene>
    <name evidence="6" type="ORF">AV274_6542</name>
</gene>
<dbReference type="GO" id="GO:0003677">
    <property type="term" value="F:DNA binding"/>
    <property type="evidence" value="ECO:0007669"/>
    <property type="project" value="InterPro"/>
</dbReference>
<keyword evidence="7" id="KW-1185">Reference proteome</keyword>
<organism evidence="6 7">
    <name type="scientific">Blastocystis sp. subtype 1 (strain ATCC 50177 / NandII)</name>
    <dbReference type="NCBI Taxonomy" id="478820"/>
    <lineage>
        <taxon>Eukaryota</taxon>
        <taxon>Sar</taxon>
        <taxon>Stramenopiles</taxon>
        <taxon>Bigyra</taxon>
        <taxon>Opalozoa</taxon>
        <taxon>Opalinata</taxon>
        <taxon>Blastocystidae</taxon>
        <taxon>Blastocystis</taxon>
    </lineage>
</organism>
<dbReference type="InterPro" id="IPR036322">
    <property type="entry name" value="WD40_repeat_dom_sf"/>
</dbReference>
<dbReference type="AlphaFoldDB" id="A0A196S3Q4"/>
<evidence type="ECO:0000256" key="3">
    <source>
        <dbReference type="PROSITE-ProRule" id="PRU00221"/>
    </source>
</evidence>
<evidence type="ECO:0000256" key="2">
    <source>
        <dbReference type="ARBA" id="ARBA00022737"/>
    </source>
</evidence>
<reference evidence="6 7" key="1">
    <citation type="submission" date="2016-05" db="EMBL/GenBank/DDBJ databases">
        <title>Nuclear genome of Blastocystis sp. subtype 1 NandII.</title>
        <authorList>
            <person name="Gentekaki E."/>
            <person name="Curtis B."/>
            <person name="Stairs C."/>
            <person name="Eme L."/>
            <person name="Herman E."/>
            <person name="Klimes V."/>
            <person name="Arias M.C."/>
            <person name="Elias M."/>
            <person name="Hilliou F."/>
            <person name="Klute M."/>
            <person name="Malik S.-B."/>
            <person name="Pightling A."/>
            <person name="Rachubinski R."/>
            <person name="Salas D."/>
            <person name="Schlacht A."/>
            <person name="Suga H."/>
            <person name="Archibald J."/>
            <person name="Ball S.G."/>
            <person name="Clark G."/>
            <person name="Dacks J."/>
            <person name="Van Der Giezen M."/>
            <person name="Tsaousis A."/>
            <person name="Roger A."/>
        </authorList>
    </citation>
    <scope>NUCLEOTIDE SEQUENCE [LARGE SCALE GENOMIC DNA]</scope>
    <source>
        <strain evidence="7">ATCC 50177 / NandII</strain>
    </source>
</reference>
<dbReference type="PROSITE" id="PS51011">
    <property type="entry name" value="ARID"/>
    <property type="match status" value="1"/>
</dbReference>
<dbReference type="EMBL" id="LXWW01000579">
    <property type="protein sequence ID" value="OAO11790.1"/>
    <property type="molecule type" value="Genomic_DNA"/>
</dbReference>
<dbReference type="SMART" id="SM00501">
    <property type="entry name" value="BRIGHT"/>
    <property type="match status" value="1"/>
</dbReference>
<dbReference type="STRING" id="478820.A0A196S3Q4"/>
<keyword evidence="4" id="KW-0175">Coiled coil</keyword>